<evidence type="ECO:0000313" key="2">
    <source>
        <dbReference type="EMBL" id="PRO74424.1"/>
    </source>
</evidence>
<dbReference type="GO" id="GO:0005975">
    <property type="term" value="P:carbohydrate metabolic process"/>
    <property type="evidence" value="ECO:0007669"/>
    <property type="project" value="InterPro"/>
</dbReference>
<dbReference type="Pfam" id="PF19501">
    <property type="entry name" value="PcRGLX_1st"/>
    <property type="match status" value="1"/>
</dbReference>
<dbReference type="InterPro" id="IPR008928">
    <property type="entry name" value="6-hairpin_glycosidase_sf"/>
</dbReference>
<accession>A0A2S9VDC7</accession>
<reference evidence="3" key="1">
    <citation type="journal article" date="2020" name="Int. J. Syst. Evol. Microbiol.">
        <title>Alteromonas alba sp. nov., a marine bacterium isolated from the seawater of the West Pacific Ocean.</title>
        <authorList>
            <person name="Sun C."/>
            <person name="Wu Y.-H."/>
            <person name="Xamxidin M."/>
            <person name="Cheng H."/>
            <person name="Xu X.-W."/>
        </authorList>
    </citation>
    <scope>NUCLEOTIDE SEQUENCE [LARGE SCALE GENOMIC DNA]</scope>
    <source>
        <strain evidence="3">190</strain>
    </source>
</reference>
<keyword evidence="3" id="KW-1185">Reference proteome</keyword>
<name>A0A2S9VDC7_9ALTE</name>
<feature type="domain" description="PcRGLX/YetA-like N-terminal RIFT barrel" evidence="1">
    <location>
        <begin position="22"/>
        <end position="67"/>
    </location>
</feature>
<dbReference type="SUPFAM" id="SSF48208">
    <property type="entry name" value="Six-hairpin glycosidases"/>
    <property type="match status" value="1"/>
</dbReference>
<protein>
    <recommendedName>
        <fullName evidence="1">PcRGLX/YetA-like N-terminal RIFT barrel domain-containing protein</fullName>
    </recommendedName>
</protein>
<evidence type="ECO:0000259" key="1">
    <source>
        <dbReference type="Pfam" id="PF19501"/>
    </source>
</evidence>
<comment type="caution">
    <text evidence="2">The sequence shown here is derived from an EMBL/GenBank/DDBJ whole genome shotgun (WGS) entry which is preliminary data.</text>
</comment>
<dbReference type="OrthoDB" id="262615at2"/>
<proteinExistence type="predicted"/>
<dbReference type="EMBL" id="PVNP01000051">
    <property type="protein sequence ID" value="PRO74424.1"/>
    <property type="molecule type" value="Genomic_DNA"/>
</dbReference>
<evidence type="ECO:0000313" key="3">
    <source>
        <dbReference type="Proteomes" id="UP000238949"/>
    </source>
</evidence>
<dbReference type="AlphaFoldDB" id="A0A2S9VDC7"/>
<dbReference type="InterPro" id="IPR048329">
    <property type="entry name" value="PcRGLX_1st"/>
</dbReference>
<organism evidence="2 3">
    <name type="scientific">Alteromonas alba</name>
    <dbReference type="NCBI Taxonomy" id="2079529"/>
    <lineage>
        <taxon>Bacteria</taxon>
        <taxon>Pseudomonadati</taxon>
        <taxon>Pseudomonadota</taxon>
        <taxon>Gammaproteobacteria</taxon>
        <taxon>Alteromonadales</taxon>
        <taxon>Alteromonadaceae</taxon>
        <taxon>Alteromonas/Salinimonas group</taxon>
        <taxon>Alteromonas</taxon>
    </lineage>
</organism>
<sequence length="864" mass="98756">MLESHYFSLQTPANDNSSGALFSVGVPFPQGRFFALQQLICCRDDGEEVSAAVVPKAFWPDNSLKWVQIHGETSNQGLDKTGFTVCEAPQNTSLCKQQSPDITKTQNKVEVHCADTTWLIHTDQLFSGTLTVAGKLFQFGVESQFRAPYDTLQTNLTNWHITPAYDNNRSGEAAFIELTLHYQLIGQSPVTLPLEFNVALKYFTHFGYCELHSTLLNPNPAEHAGGTWDLGEQQSLLIEELAFLIKAESVTSHLSEESVSVTGEEPIHTHSILWQRSSNGKHWDSPVHVNHERKLSISNPLSVIDVNGEKSEQPVRLAPTGSLKQDETCLRIEPQKFWQNFPTAFTANSAQLCWHWFKAEANLPVELQPGEQKSHCCELAFSDKSDSYVKANARLNPEWISHCDVIPWFSESLTSDPLQSLINLGQNGEQNFFAKRERIDEYGWRNFGDLYADHETAEHQGDELFPSHYNNQYDPLYGFLKQWLLSGDEKWKELADDLARHIIDIDIYHCDQDKPEYNNGLFWHTDHYLPAETATHRTYSRHHKSDAYQDHAGGGGPGGQHCYTSGLQLYYFLTGCLQAKKAVLGLANWITQVYESDGTLFGLLLQFKNRHRKDLKQFTTGHYPLDRGTANYMVALLDSYELTGNTHLLEKVAYIIRHTVSPDDDIDGERDLTNVEECWFYTVFFQALCRYLRVQQCVAKNSDFNYVKACLLHYADWMADNEYPYLEKPDILEYPNQTWSAQDLRKVHVLTVAATYADPDQANRFMQKSKALKEYIVTALSDSKEREYTRILALVMQNYGVDTVLASSTSSQAKQTTASTPVTKDQQRAGWQAELLRVIKQFSPQYEWQQLQKRIPKLRRNRWH</sequence>
<gene>
    <name evidence="2" type="ORF">C6Y40_06575</name>
</gene>
<dbReference type="RefSeq" id="WP_105933894.1">
    <property type="nucleotide sequence ID" value="NZ_PVNP01000051.1"/>
</dbReference>
<dbReference type="Proteomes" id="UP000238949">
    <property type="component" value="Unassembled WGS sequence"/>
</dbReference>